<proteinExistence type="inferred from homology"/>
<dbReference type="InterPro" id="IPR050546">
    <property type="entry name" value="Glycosyl_Hydrlase_16"/>
</dbReference>
<feature type="compositionally biased region" description="Low complexity" evidence="2">
    <location>
        <begin position="81"/>
        <end position="97"/>
    </location>
</feature>
<keyword evidence="5" id="KW-1185">Reference proteome</keyword>
<feature type="compositionally biased region" description="Low complexity" evidence="2">
    <location>
        <begin position="114"/>
        <end position="147"/>
    </location>
</feature>
<dbReference type="InterPro" id="IPR000757">
    <property type="entry name" value="Beta-glucanase-like"/>
</dbReference>
<dbReference type="AlphaFoldDB" id="A0A852W2K8"/>
<dbReference type="CDD" id="cd00413">
    <property type="entry name" value="Glyco_hydrolase_16"/>
    <property type="match status" value="1"/>
</dbReference>
<name>A0A852W2K8_PSEA5</name>
<feature type="region of interest" description="Disordered" evidence="2">
    <location>
        <begin position="23"/>
        <end position="97"/>
    </location>
</feature>
<feature type="region of interest" description="Disordered" evidence="2">
    <location>
        <begin position="114"/>
        <end position="173"/>
    </location>
</feature>
<dbReference type="GO" id="GO:0004553">
    <property type="term" value="F:hydrolase activity, hydrolyzing O-glycosyl compounds"/>
    <property type="evidence" value="ECO:0007669"/>
    <property type="project" value="InterPro"/>
</dbReference>
<dbReference type="InterPro" id="IPR013320">
    <property type="entry name" value="ConA-like_dom_sf"/>
</dbReference>
<dbReference type="PANTHER" id="PTHR10963">
    <property type="entry name" value="GLYCOSYL HYDROLASE-RELATED"/>
    <property type="match status" value="1"/>
</dbReference>
<dbReference type="Proteomes" id="UP000549695">
    <property type="component" value="Unassembled WGS sequence"/>
</dbReference>
<dbReference type="EMBL" id="JACCCZ010000001">
    <property type="protein sequence ID" value="NYG02630.1"/>
    <property type="molecule type" value="Genomic_DNA"/>
</dbReference>
<evidence type="ECO:0000313" key="4">
    <source>
        <dbReference type="EMBL" id="NYG02630.1"/>
    </source>
</evidence>
<feature type="compositionally biased region" description="Low complexity" evidence="2">
    <location>
        <begin position="157"/>
        <end position="173"/>
    </location>
</feature>
<dbReference type="Pfam" id="PF00722">
    <property type="entry name" value="Glyco_hydro_16"/>
    <property type="match status" value="1"/>
</dbReference>
<dbReference type="Gene3D" id="2.60.120.200">
    <property type="match status" value="1"/>
</dbReference>
<evidence type="ECO:0000259" key="3">
    <source>
        <dbReference type="PROSITE" id="PS51762"/>
    </source>
</evidence>
<feature type="compositionally biased region" description="Gly residues" evidence="2">
    <location>
        <begin position="316"/>
        <end position="325"/>
    </location>
</feature>
<feature type="region of interest" description="Disordered" evidence="2">
    <location>
        <begin position="288"/>
        <end position="330"/>
    </location>
</feature>
<feature type="compositionally biased region" description="Basic and acidic residues" evidence="2">
    <location>
        <begin position="293"/>
        <end position="310"/>
    </location>
</feature>
<evidence type="ECO:0000313" key="5">
    <source>
        <dbReference type="Proteomes" id="UP000549695"/>
    </source>
</evidence>
<feature type="domain" description="GH16" evidence="3">
    <location>
        <begin position="358"/>
        <end position="551"/>
    </location>
</feature>
<protein>
    <recommendedName>
        <fullName evidence="3">GH16 domain-containing protein</fullName>
    </recommendedName>
</protein>
<evidence type="ECO:0000256" key="1">
    <source>
        <dbReference type="ARBA" id="ARBA00006865"/>
    </source>
</evidence>
<feature type="compositionally biased region" description="Polar residues" evidence="2">
    <location>
        <begin position="55"/>
        <end position="64"/>
    </location>
</feature>
<dbReference type="PANTHER" id="PTHR10963:SF55">
    <property type="entry name" value="GLYCOSIDE HYDROLASE FAMILY 16 PROTEIN"/>
    <property type="match status" value="1"/>
</dbReference>
<comment type="caution">
    <text evidence="4">The sequence shown here is derived from an EMBL/GenBank/DDBJ whole genome shotgun (WGS) entry which is preliminary data.</text>
</comment>
<evidence type="ECO:0000256" key="2">
    <source>
        <dbReference type="SAM" id="MobiDB-lite"/>
    </source>
</evidence>
<dbReference type="PROSITE" id="PS51762">
    <property type="entry name" value="GH16_2"/>
    <property type="match status" value="1"/>
</dbReference>
<reference evidence="4 5" key="1">
    <citation type="submission" date="2020-07" db="EMBL/GenBank/DDBJ databases">
        <title>Sequencing the genomes of 1000 actinobacteria strains.</title>
        <authorList>
            <person name="Klenk H.-P."/>
        </authorList>
    </citation>
    <scope>NUCLEOTIDE SEQUENCE [LARGE SCALE GENOMIC DNA]</scope>
    <source>
        <strain evidence="4 5">DSM 44749</strain>
    </source>
</reference>
<dbReference type="SUPFAM" id="SSF49899">
    <property type="entry name" value="Concanavalin A-like lectins/glucanases"/>
    <property type="match status" value="1"/>
</dbReference>
<sequence>MSSAPADDTARSAVPAATLLQDRVSASGRHRVLDAGYDDTDPDIPDDTGAAVTADSPTGATTADSGRITWADTADPGPWAPGGRAAGSGSRAVTGTGAHAAAGDTAAAGDETVAGGTAVTGTGAHAVPTTGTPGRRARRSTPSSAAGLSGVELFGGSSSPEEPAAPQAEVPAPRTEVTGGAIAGLHEPEVSGTGSVVAIDRARPARSRVRRFAPLGVGAAAVLAATMVLTLLQPGTEDPSLSAAMVNDSSRRSASDTALSAGPVLANGGGSALGDAAQGASGQIGQALAAQEAAERRAEQRRREAAERARAAASSGGSGSSGNSGGAPAAGPVGGAVQVAGDGIQAALKMGWQAIGGDEFLGSTLGNNWSPYNGAGHDGQGRRTSDAISVENGNLVIRGDSQGNTGGMAWGTSQKYGKWEMRAQFPKGDKQYHPVLLLWPSEVSWPEGGEIDFAETTSASDDVSFFLHYGSSNSQKDAKKQLDITQWHNYAVEWTPDAIVGYVDGVEWFRSEDPNTFPPGPMHATIQLDYFPDGGSPEPSEMRVAWMRQYE</sequence>
<comment type="similarity">
    <text evidence="1">Belongs to the glycosyl hydrolase 16 family.</text>
</comment>
<accession>A0A852W2K8</accession>
<dbReference type="GO" id="GO:0005975">
    <property type="term" value="P:carbohydrate metabolic process"/>
    <property type="evidence" value="ECO:0007669"/>
    <property type="project" value="InterPro"/>
</dbReference>
<gene>
    <name evidence="4" type="ORF">HDA37_002915</name>
</gene>
<organism evidence="4 5">
    <name type="scientific">Pseudonocardia alni</name>
    <name type="common">Amycolata alni</name>
    <dbReference type="NCBI Taxonomy" id="33907"/>
    <lineage>
        <taxon>Bacteria</taxon>
        <taxon>Bacillati</taxon>
        <taxon>Actinomycetota</taxon>
        <taxon>Actinomycetes</taxon>
        <taxon>Pseudonocardiales</taxon>
        <taxon>Pseudonocardiaceae</taxon>
        <taxon>Pseudonocardia</taxon>
    </lineage>
</organism>
<feature type="compositionally biased region" description="Acidic residues" evidence="2">
    <location>
        <begin position="36"/>
        <end position="46"/>
    </location>
</feature>